<name>A0ABM7PTL8_SINCY</name>
<organism evidence="1 2">
    <name type="scientific">Sinomonas cyclohexanicum</name>
    <name type="common">Corynebacterium cyclohexanicum</name>
    <dbReference type="NCBI Taxonomy" id="322009"/>
    <lineage>
        <taxon>Bacteria</taxon>
        <taxon>Bacillati</taxon>
        <taxon>Actinomycetota</taxon>
        <taxon>Actinomycetes</taxon>
        <taxon>Micrococcales</taxon>
        <taxon>Micrococcaceae</taxon>
        <taxon>Sinomonas</taxon>
    </lineage>
</organism>
<protein>
    <submittedName>
        <fullName evidence="1">Uncharacterized protein</fullName>
    </submittedName>
</protein>
<accession>A0ABM7PTL8</accession>
<sequence>MRRVIHAEGHLDADSIAELQRAYVATRADAIRAAVRGTYRHVLATHPGLNPVTLYVDLTGGPGGAVRWVVHDGHHVPSVLSAPFTRRYGLTDWLQHREGGD</sequence>
<dbReference type="Proteomes" id="UP001319861">
    <property type="component" value="Chromosome"/>
</dbReference>
<proteinExistence type="predicted"/>
<dbReference type="RefSeq" id="WP_229232316.1">
    <property type="nucleotide sequence ID" value="NZ_AP024525.1"/>
</dbReference>
<evidence type="ECO:0000313" key="1">
    <source>
        <dbReference type="EMBL" id="BCT75590.1"/>
    </source>
</evidence>
<gene>
    <name evidence="1" type="ORF">SCMU_14320</name>
</gene>
<reference evidence="1 2" key="1">
    <citation type="journal article" date="2021" name="J. Biosci. Bioeng.">
        <title>Identification and characterization of a chc gene cluster responsible for the aromatization pathway of cyclohexanecarboxylate degradation in Sinomonas cyclohexanicum ATCC 51369.</title>
        <authorList>
            <person name="Yamamoto T."/>
            <person name="Hasegawa Y."/>
            <person name="Lau P.C.K."/>
            <person name="Iwaki H."/>
        </authorList>
    </citation>
    <scope>NUCLEOTIDE SEQUENCE [LARGE SCALE GENOMIC DNA]</scope>
    <source>
        <strain evidence="1 2">ATCC 51369</strain>
    </source>
</reference>
<evidence type="ECO:0000313" key="2">
    <source>
        <dbReference type="Proteomes" id="UP001319861"/>
    </source>
</evidence>
<keyword evidence="2" id="KW-1185">Reference proteome</keyword>
<dbReference type="EMBL" id="AP024525">
    <property type="protein sequence ID" value="BCT75590.1"/>
    <property type="molecule type" value="Genomic_DNA"/>
</dbReference>